<protein>
    <submittedName>
        <fullName evidence="1">Uncharacterized protein</fullName>
    </submittedName>
</protein>
<evidence type="ECO:0000313" key="1">
    <source>
        <dbReference type="EMBL" id="CUX15723.1"/>
    </source>
</evidence>
<dbReference type="AlphaFoldDB" id="A0A1S7P4A6"/>
<sequence>MAEGQAFRHEISTDRTGLLAVNVEIEVFFVDLLILATGANAGDGGGELVGKRRVTLADGDARAIAVDLDIDRKRRQDLAAGASIRLQPLRQNDDIVDDGVDTAIGDVELIFVGGRIHLHVGVGEMLFGIVGVGGGTLRAERLALQIVDGLDRRILRHGDGRRGVVIFLGEVDLLETLGRDRHGRDDGVELLGLKGGNDAVPVIGDEGAFGLHLFAQRLGDVDVEAGQRAVGFEIVEGRIGAFGADDDLVLREGCAGKQRDGGNRYGCEQTGGNRHFDPLFWSFIRGLLLFSVRTPWAQGAADDTACSLQRGCDYSSGWSKNATAILVTAIVPQSFHENALICSFPVQKALSIMGTEACARR</sequence>
<dbReference type="EMBL" id="FBWG01000003">
    <property type="protein sequence ID" value="CUX15723.1"/>
    <property type="molecule type" value="Genomic_DNA"/>
</dbReference>
<accession>A0A1S7P4A6</accession>
<proteinExistence type="predicted"/>
<reference evidence="1 2" key="1">
    <citation type="submission" date="2016-01" db="EMBL/GenBank/DDBJ databases">
        <authorList>
            <person name="Oliw E.H."/>
        </authorList>
    </citation>
    <scope>NUCLEOTIDE SEQUENCE [LARGE SCALE GENOMIC DNA]</scope>
    <source>
        <strain evidence="1 2">Zutra 3-1</strain>
    </source>
</reference>
<name>A0A1S7P4A6_9HYPH</name>
<evidence type="ECO:0000313" key="2">
    <source>
        <dbReference type="Proteomes" id="UP000191987"/>
    </source>
</evidence>
<gene>
    <name evidence="1" type="ORF">AGR7C_Cc110340</name>
</gene>
<dbReference type="Proteomes" id="UP000191987">
    <property type="component" value="Unassembled WGS sequence"/>
</dbReference>
<organism evidence="1 2">
    <name type="scientific">Agrobacterium deltaense Zutra 3/1</name>
    <dbReference type="NCBI Taxonomy" id="1183427"/>
    <lineage>
        <taxon>Bacteria</taxon>
        <taxon>Pseudomonadati</taxon>
        <taxon>Pseudomonadota</taxon>
        <taxon>Alphaproteobacteria</taxon>
        <taxon>Hyphomicrobiales</taxon>
        <taxon>Rhizobiaceae</taxon>
        <taxon>Rhizobium/Agrobacterium group</taxon>
        <taxon>Agrobacterium</taxon>
    </lineage>
</organism>